<dbReference type="InterPro" id="IPR001940">
    <property type="entry name" value="Peptidase_S1C"/>
</dbReference>
<evidence type="ECO:0000256" key="14">
    <source>
        <dbReference type="ARBA" id="ARBA00032850"/>
    </source>
</evidence>
<comment type="caution">
    <text evidence="18">The sequence shown here is derived from an EMBL/GenBank/DDBJ whole genome shotgun (WGS) entry which is preliminary data.</text>
</comment>
<evidence type="ECO:0000256" key="16">
    <source>
        <dbReference type="SAM" id="SignalP"/>
    </source>
</evidence>
<dbReference type="InterPro" id="IPR036034">
    <property type="entry name" value="PDZ_sf"/>
</dbReference>
<organism evidence="18 19">
    <name type="scientific">Aquilutibacter rugosus</name>
    <dbReference type="NCBI Taxonomy" id="3115820"/>
    <lineage>
        <taxon>Bacteria</taxon>
        <taxon>Pseudomonadati</taxon>
        <taxon>Pseudomonadota</taxon>
        <taxon>Gammaproteobacteria</taxon>
        <taxon>Lysobacterales</taxon>
        <taxon>Lysobacteraceae</taxon>
        <taxon>Aquilutibacter</taxon>
    </lineage>
</organism>
<dbReference type="Pfam" id="PF13365">
    <property type="entry name" value="Trypsin_2"/>
    <property type="match status" value="1"/>
</dbReference>
<evidence type="ECO:0000256" key="6">
    <source>
        <dbReference type="ARBA" id="ARBA00013958"/>
    </source>
</evidence>
<dbReference type="PANTHER" id="PTHR22939">
    <property type="entry name" value="SERINE PROTEASE FAMILY S1C HTRA-RELATED"/>
    <property type="match status" value="1"/>
</dbReference>
<dbReference type="RefSeq" id="WP_331703840.1">
    <property type="nucleotide sequence ID" value="NZ_JAZHBO010000002.1"/>
</dbReference>
<keyword evidence="8 16" id="KW-0732">Signal</keyword>
<comment type="function">
    <text evidence="2">Might be efficient in the degradation of transiently denatured and unfolded proteins which accumulate in the periplasm following stress conditions.</text>
</comment>
<evidence type="ECO:0000256" key="1">
    <source>
        <dbReference type="ARBA" id="ARBA00001772"/>
    </source>
</evidence>
<comment type="catalytic activity">
    <reaction evidence="1">
        <text>Acts on substrates that are at least partially unfolded. The cleavage site P1 residue is normally between a pair of hydrophobic residues, such as Val-|-Val.</text>
        <dbReference type="EC" id="3.4.21.107"/>
    </reaction>
</comment>
<dbReference type="CDD" id="cd10839">
    <property type="entry name" value="cpPDZ1_DegP-like"/>
    <property type="match status" value="1"/>
</dbReference>
<dbReference type="InterPro" id="IPR011782">
    <property type="entry name" value="Pept_S1C_Do"/>
</dbReference>
<evidence type="ECO:0000256" key="10">
    <source>
        <dbReference type="ARBA" id="ARBA00022764"/>
    </source>
</evidence>
<evidence type="ECO:0000256" key="4">
    <source>
        <dbReference type="ARBA" id="ARBA00010541"/>
    </source>
</evidence>
<keyword evidence="12" id="KW-0720">Serine protease</keyword>
<evidence type="ECO:0000256" key="15">
    <source>
        <dbReference type="SAM" id="MobiDB-lite"/>
    </source>
</evidence>
<evidence type="ECO:0000256" key="11">
    <source>
        <dbReference type="ARBA" id="ARBA00022801"/>
    </source>
</evidence>
<accession>A0ABU7V1C6</accession>
<keyword evidence="7" id="KW-0645">Protease</keyword>
<comment type="similarity">
    <text evidence="4">Belongs to the peptidase S1C family.</text>
</comment>
<dbReference type="SMART" id="SM00228">
    <property type="entry name" value="PDZ"/>
    <property type="match status" value="2"/>
</dbReference>
<feature type="region of interest" description="Disordered" evidence="15">
    <location>
        <begin position="381"/>
        <end position="409"/>
    </location>
</feature>
<protein>
    <recommendedName>
        <fullName evidence="6">Probable periplasmic serine endoprotease DegP-like</fullName>
        <ecNumber evidence="5">3.4.21.107</ecNumber>
    </recommendedName>
    <alternativeName>
        <fullName evidence="14">Protease Do</fullName>
    </alternativeName>
</protein>
<evidence type="ECO:0000313" key="19">
    <source>
        <dbReference type="Proteomes" id="UP001356170"/>
    </source>
</evidence>
<dbReference type="SUPFAM" id="SSF50494">
    <property type="entry name" value="Trypsin-like serine proteases"/>
    <property type="match status" value="1"/>
</dbReference>
<keyword evidence="19" id="KW-1185">Reference proteome</keyword>
<evidence type="ECO:0000259" key="17">
    <source>
        <dbReference type="PROSITE" id="PS50106"/>
    </source>
</evidence>
<dbReference type="PROSITE" id="PS50106">
    <property type="entry name" value="PDZ"/>
    <property type="match status" value="1"/>
</dbReference>
<dbReference type="PRINTS" id="PR00834">
    <property type="entry name" value="PROTEASES2C"/>
</dbReference>
<dbReference type="Gene3D" id="2.40.10.120">
    <property type="match status" value="1"/>
</dbReference>
<keyword evidence="9" id="KW-0677">Repeat</keyword>
<dbReference type="Gene3D" id="2.30.42.10">
    <property type="match status" value="2"/>
</dbReference>
<keyword evidence="13" id="KW-0346">Stress response</keyword>
<dbReference type="NCBIfam" id="TIGR02037">
    <property type="entry name" value="degP_htrA_DO"/>
    <property type="match status" value="1"/>
</dbReference>
<sequence>MTAPTRTTALALALAMILPVACSAQPSEPIAKPANAAAPLVTGLPDFTRLVQQVSPAVVSINAEITARPAQQMPNQEVPEIFRRFFGDQLPPGMFGNAPESRDRMPSARGVSMGTGFFVSRDGYLLTNAHVVNGAGKVTVKLADRRELPAKVVGADERSDVALLKVEGNDLPFLQLADSAGVKAGQWVVAIGSPFGLEQSVTAGVVSAVGRNTQFAENQYVPFIQTDVAINRGNSGGPLLNVAGQVVGINSQIFSNSGGYMGVSFAIPIDVAMNAAEQLRSTGRVARGQLGVRIQPLDADQLAALKLSKAQGALVADVEPGSAGAKAGLLPLDVITAVNGQQVGDAAALPAIIGGMRPGAQVRLDIIRDGKPRQLNATLSELVSPGERTGATNGATGSKGATAPSSGNRLGVIADDLPAGFRERNGIPSNQGVGVVRVVGQSAADAGLSGGDIVLMVGRENVASVAALNKALAAYGKGETVMVRVLSPRAGSRFVAITLD</sequence>
<dbReference type="EC" id="3.4.21.107" evidence="5"/>
<evidence type="ECO:0000256" key="7">
    <source>
        <dbReference type="ARBA" id="ARBA00022670"/>
    </source>
</evidence>
<reference evidence="18 19" key="1">
    <citation type="submission" date="2024-01" db="EMBL/GenBank/DDBJ databases">
        <title>Novel species of the genus Luteimonas isolated from rivers.</title>
        <authorList>
            <person name="Lu H."/>
        </authorList>
    </citation>
    <scope>NUCLEOTIDE SEQUENCE [LARGE SCALE GENOMIC DNA]</scope>
    <source>
        <strain evidence="18 19">FXH3W</strain>
    </source>
</reference>
<dbReference type="SUPFAM" id="SSF50156">
    <property type="entry name" value="PDZ domain-like"/>
    <property type="match status" value="2"/>
</dbReference>
<evidence type="ECO:0000256" key="12">
    <source>
        <dbReference type="ARBA" id="ARBA00022825"/>
    </source>
</evidence>
<dbReference type="EMBL" id="JAZHBO010000002">
    <property type="protein sequence ID" value="MEF2155856.1"/>
    <property type="molecule type" value="Genomic_DNA"/>
</dbReference>
<evidence type="ECO:0000256" key="13">
    <source>
        <dbReference type="ARBA" id="ARBA00023016"/>
    </source>
</evidence>
<dbReference type="GO" id="GO:0016787">
    <property type="term" value="F:hydrolase activity"/>
    <property type="evidence" value="ECO:0007669"/>
    <property type="project" value="UniProtKB-KW"/>
</dbReference>
<feature type="signal peptide" evidence="16">
    <location>
        <begin position="1"/>
        <end position="24"/>
    </location>
</feature>
<feature type="domain" description="PDZ" evidence="17">
    <location>
        <begin position="279"/>
        <end position="370"/>
    </location>
</feature>
<dbReference type="Pfam" id="PF13180">
    <property type="entry name" value="PDZ_2"/>
    <property type="match status" value="1"/>
</dbReference>
<gene>
    <name evidence="18" type="ORF">V3390_06360</name>
</gene>
<evidence type="ECO:0000313" key="18">
    <source>
        <dbReference type="EMBL" id="MEF2155856.1"/>
    </source>
</evidence>
<keyword evidence="11 18" id="KW-0378">Hydrolase</keyword>
<evidence type="ECO:0000256" key="2">
    <source>
        <dbReference type="ARBA" id="ARBA00002610"/>
    </source>
</evidence>
<dbReference type="Proteomes" id="UP001356170">
    <property type="component" value="Unassembled WGS sequence"/>
</dbReference>
<dbReference type="Pfam" id="PF00595">
    <property type="entry name" value="PDZ"/>
    <property type="match status" value="1"/>
</dbReference>
<evidence type="ECO:0000256" key="8">
    <source>
        <dbReference type="ARBA" id="ARBA00022729"/>
    </source>
</evidence>
<evidence type="ECO:0000256" key="5">
    <source>
        <dbReference type="ARBA" id="ARBA00013035"/>
    </source>
</evidence>
<evidence type="ECO:0000256" key="3">
    <source>
        <dbReference type="ARBA" id="ARBA00004418"/>
    </source>
</evidence>
<dbReference type="InterPro" id="IPR001478">
    <property type="entry name" value="PDZ"/>
</dbReference>
<proteinExistence type="inferred from homology"/>
<dbReference type="InterPro" id="IPR009003">
    <property type="entry name" value="Peptidase_S1_PA"/>
</dbReference>
<comment type="subcellular location">
    <subcellularLocation>
        <location evidence="3">Periplasm</location>
    </subcellularLocation>
</comment>
<name>A0ABU7V1C6_9GAMM</name>
<keyword evidence="10" id="KW-0574">Periplasm</keyword>
<feature type="chain" id="PRO_5046827292" description="Probable periplasmic serine endoprotease DegP-like" evidence="16">
    <location>
        <begin position="25"/>
        <end position="500"/>
    </location>
</feature>
<evidence type="ECO:0000256" key="9">
    <source>
        <dbReference type="ARBA" id="ARBA00022737"/>
    </source>
</evidence>
<dbReference type="PANTHER" id="PTHR22939:SF130">
    <property type="entry name" value="PERIPLASMIC SERINE ENDOPROTEASE DEGP-LIKE-RELATED"/>
    <property type="match status" value="1"/>
</dbReference>